<dbReference type="OrthoDB" id="8678477at2"/>
<dbReference type="InterPro" id="IPR005064">
    <property type="entry name" value="BUG"/>
</dbReference>
<dbReference type="CDD" id="cd07012">
    <property type="entry name" value="PBP2_Bug_TTT"/>
    <property type="match status" value="1"/>
</dbReference>
<sequence>MGPSVDCLSLPPFLLRIHCDSGLVPQNTGPGFIHLWSLAMRRLHTVLSTALFPGFSRAARWRRCCAPVAVAALLSAGPAWANMEGYPAKEINFVINFGAGGNTDVTARTIGKAMEEVLKKPVIPVNKGGAQGTLGVGYLAKQKPDGYTLGLASYTSMTLSPQIMKLDYKLDDFEYIAGVARYRYGMVVRADSPYRNIADLVAASKTGKGVFYSSPAFPNSTPFMELAKQTGGKFEEITYKSGPETIGAVLGGQVDASVLNPSDVLPHIQAGKLRMIASASPMRWVELPEVPTIQEQGHNITADSWMGMAFPKGTPKALRDRMEQSVLAIMKTPAIAEAFARIGIDPVALSGAEYRQKLVEAIPQMREAAKSANLPIVNPNYPN</sequence>
<comment type="caution">
    <text evidence="2">The sequence shown here is derived from an EMBL/GenBank/DDBJ whole genome shotgun (WGS) entry which is preliminary data.</text>
</comment>
<proteinExistence type="inferred from homology"/>
<accession>A0A2A7UY67</accession>
<evidence type="ECO:0000313" key="3">
    <source>
        <dbReference type="Proteomes" id="UP000220246"/>
    </source>
</evidence>
<organism evidence="2 3">
    <name type="scientific">Comamonas terrigena</name>
    <dbReference type="NCBI Taxonomy" id="32013"/>
    <lineage>
        <taxon>Bacteria</taxon>
        <taxon>Pseudomonadati</taxon>
        <taxon>Pseudomonadota</taxon>
        <taxon>Betaproteobacteria</taxon>
        <taxon>Burkholderiales</taxon>
        <taxon>Comamonadaceae</taxon>
        <taxon>Comamonas</taxon>
    </lineage>
</organism>
<dbReference type="Gene3D" id="3.40.190.150">
    <property type="entry name" value="Bordetella uptake gene, domain 1"/>
    <property type="match status" value="1"/>
</dbReference>
<protein>
    <submittedName>
        <fullName evidence="2">ABC transporter substrate-binding protein</fullName>
    </submittedName>
</protein>
<evidence type="ECO:0000313" key="2">
    <source>
        <dbReference type="EMBL" id="PEH90275.1"/>
    </source>
</evidence>
<name>A0A2A7UY67_COMTR</name>
<dbReference type="SUPFAM" id="SSF53850">
    <property type="entry name" value="Periplasmic binding protein-like II"/>
    <property type="match status" value="1"/>
</dbReference>
<dbReference type="AlphaFoldDB" id="A0A2A7UY67"/>
<evidence type="ECO:0000256" key="1">
    <source>
        <dbReference type="ARBA" id="ARBA00006987"/>
    </source>
</evidence>
<dbReference type="STRING" id="1219032.GCA_001515545_01017"/>
<dbReference type="EMBL" id="PDEA01000001">
    <property type="protein sequence ID" value="PEH90275.1"/>
    <property type="molecule type" value="Genomic_DNA"/>
</dbReference>
<dbReference type="Gene3D" id="3.40.190.10">
    <property type="entry name" value="Periplasmic binding protein-like II"/>
    <property type="match status" value="1"/>
</dbReference>
<dbReference type="Pfam" id="PF03401">
    <property type="entry name" value="TctC"/>
    <property type="match status" value="1"/>
</dbReference>
<reference evidence="3" key="1">
    <citation type="submission" date="2017-09" db="EMBL/GenBank/DDBJ databases">
        <title>FDA dAtabase for Regulatory Grade micrObial Sequences (FDA-ARGOS): Supporting development and validation of Infectious Disease Dx tests.</title>
        <authorList>
            <person name="Minogue T."/>
            <person name="Wolcott M."/>
            <person name="Wasieloski L."/>
            <person name="Aguilar W."/>
            <person name="Moore D."/>
            <person name="Tallon L."/>
            <person name="Sadzewicz L."/>
            <person name="Ott S."/>
            <person name="Zhao X."/>
            <person name="Nagaraj S."/>
            <person name="Vavikolanu K."/>
            <person name="Aluvathingal J."/>
            <person name="Nadendla S."/>
            <person name="Sichtig H."/>
        </authorList>
    </citation>
    <scope>NUCLEOTIDE SEQUENCE [LARGE SCALE GENOMIC DNA]</scope>
    <source>
        <strain evidence="3">FDAARGOS_394</strain>
    </source>
</reference>
<keyword evidence="3" id="KW-1185">Reference proteome</keyword>
<dbReference type="Proteomes" id="UP000220246">
    <property type="component" value="Unassembled WGS sequence"/>
</dbReference>
<gene>
    <name evidence="2" type="ORF">CRM82_18285</name>
</gene>
<dbReference type="InterPro" id="IPR042100">
    <property type="entry name" value="Bug_dom1"/>
</dbReference>
<dbReference type="PANTHER" id="PTHR42928">
    <property type="entry name" value="TRICARBOXYLATE-BINDING PROTEIN"/>
    <property type="match status" value="1"/>
</dbReference>
<comment type="similarity">
    <text evidence="1">Belongs to the UPF0065 (bug) family.</text>
</comment>
<dbReference type="PANTHER" id="PTHR42928:SF5">
    <property type="entry name" value="BLR1237 PROTEIN"/>
    <property type="match status" value="1"/>
</dbReference>